<accession>A0A382R6Q9</accession>
<gene>
    <name evidence="2" type="ORF">METZ01_LOCUS345719</name>
</gene>
<evidence type="ECO:0008006" key="3">
    <source>
        <dbReference type="Google" id="ProtNLM"/>
    </source>
</evidence>
<evidence type="ECO:0000313" key="2">
    <source>
        <dbReference type="EMBL" id="SVC92865.1"/>
    </source>
</evidence>
<organism evidence="2">
    <name type="scientific">marine metagenome</name>
    <dbReference type="NCBI Taxonomy" id="408172"/>
    <lineage>
        <taxon>unclassified sequences</taxon>
        <taxon>metagenomes</taxon>
        <taxon>ecological metagenomes</taxon>
    </lineage>
</organism>
<proteinExistence type="predicted"/>
<evidence type="ECO:0000256" key="1">
    <source>
        <dbReference type="SAM" id="MobiDB-lite"/>
    </source>
</evidence>
<protein>
    <recommendedName>
        <fullName evidence="3">PKD domain-containing protein</fullName>
    </recommendedName>
</protein>
<name>A0A382R6Q9_9ZZZZ</name>
<feature type="region of interest" description="Disordered" evidence="1">
    <location>
        <begin position="20"/>
        <end position="40"/>
    </location>
</feature>
<dbReference type="EMBL" id="UINC01119209">
    <property type="protein sequence ID" value="SVC92865.1"/>
    <property type="molecule type" value="Genomic_DNA"/>
</dbReference>
<dbReference type="AlphaFoldDB" id="A0A382R6Q9"/>
<sequence>SLSMVFGSFNRTYDESLDIPVGPNNKLEPGPADQGQPTHFLPRRQTGVFAIVVPSDFGEQELTWSLTAYGETIAIPGHLRPEWQIDALMEVTNKNTPPQLRFQADGESGQGPGGVHTKMAAQSSELTPITVWTIDDGIPRARGGQPSQPGVAWAKYRGPGSVTFSLGQTPVNEAGIATTDVTFSEPGEYILRVLASDETGGQRAVMAGGFFCCWTNGYITVDVE</sequence>
<reference evidence="2" key="1">
    <citation type="submission" date="2018-05" db="EMBL/GenBank/DDBJ databases">
        <authorList>
            <person name="Lanie J.A."/>
            <person name="Ng W.-L."/>
            <person name="Kazmierczak K.M."/>
            <person name="Andrzejewski T.M."/>
            <person name="Davidsen T.M."/>
            <person name="Wayne K.J."/>
            <person name="Tettelin H."/>
            <person name="Glass J.I."/>
            <person name="Rusch D."/>
            <person name="Podicherti R."/>
            <person name="Tsui H.-C.T."/>
            <person name="Winkler M.E."/>
        </authorList>
    </citation>
    <scope>NUCLEOTIDE SEQUENCE</scope>
</reference>
<feature type="non-terminal residue" evidence="2">
    <location>
        <position position="1"/>
    </location>
</feature>